<comment type="caution">
    <text evidence="1">The sequence shown here is derived from an EMBL/GenBank/DDBJ whole genome shotgun (WGS) entry which is preliminary data.</text>
</comment>
<evidence type="ECO:0000313" key="2">
    <source>
        <dbReference type="Proteomes" id="UP001172386"/>
    </source>
</evidence>
<evidence type="ECO:0000313" key="1">
    <source>
        <dbReference type="EMBL" id="KAJ9650776.1"/>
    </source>
</evidence>
<name>A0ACC2ZSZ8_9EURO</name>
<dbReference type="Proteomes" id="UP001172386">
    <property type="component" value="Unassembled WGS sequence"/>
</dbReference>
<dbReference type="EMBL" id="JAPDRQ010000310">
    <property type="protein sequence ID" value="KAJ9650776.1"/>
    <property type="molecule type" value="Genomic_DNA"/>
</dbReference>
<reference evidence="1" key="1">
    <citation type="submission" date="2022-10" db="EMBL/GenBank/DDBJ databases">
        <title>Culturing micro-colonial fungi from biological soil crusts in the Mojave desert and describing Neophaeococcomyces mojavensis, and introducing the new genera and species Taxawa tesnikishii.</title>
        <authorList>
            <person name="Kurbessoian T."/>
            <person name="Stajich J.E."/>
        </authorList>
    </citation>
    <scope>NUCLEOTIDE SEQUENCE</scope>
    <source>
        <strain evidence="1">JES_112</strain>
    </source>
</reference>
<proteinExistence type="predicted"/>
<protein>
    <submittedName>
        <fullName evidence="1">Uncharacterized protein</fullName>
    </submittedName>
</protein>
<keyword evidence="2" id="KW-1185">Reference proteome</keyword>
<gene>
    <name evidence="1" type="ORF">H2198_009931</name>
</gene>
<organism evidence="1 2">
    <name type="scientific">Neophaeococcomyces mojaviensis</name>
    <dbReference type="NCBI Taxonomy" id="3383035"/>
    <lineage>
        <taxon>Eukaryota</taxon>
        <taxon>Fungi</taxon>
        <taxon>Dikarya</taxon>
        <taxon>Ascomycota</taxon>
        <taxon>Pezizomycotina</taxon>
        <taxon>Eurotiomycetes</taxon>
        <taxon>Chaetothyriomycetidae</taxon>
        <taxon>Chaetothyriales</taxon>
        <taxon>Chaetothyriales incertae sedis</taxon>
        <taxon>Neophaeococcomyces</taxon>
    </lineage>
</organism>
<sequence>MAPTPPFETVGERHEQWRRLEKHWRDSLEEANGNSDSSALEIRTLEDLKNNLHDFRIKDVGHGHDEPANIVEKLSPAFTHLQPFAKTIGFASQHQPISALVWAGLLSVVEGASKSHSVPEKVLNLTIELSKSIPILEQENKMIYQFTAVQYALQDLFEDYMSYCTQACTYFSRPVYEPMLANMFSRSPQGMLEVAKSRISRHVRKLQDAVVSEMQLWRSRQESEIAKLVPAGISDMPRDIHKPPCETAIEFPVHTVNRARNSAFIGRDDLLDDIADKLSRQKQAHWQQNGSSHTEYKSLRASNTSSQRQSQSPNNLATIPPINGAHGNNSSDHGSLRSKPLSISEVTSSATSEASPVVCVLHGLGGVGKTQVALEYYYEHRGEYDASFWMEAEHDWTLASSYARIADKLDLLPKKTTDDGGHEVQNKAIEEKRYWLLIFDNVEDFGDLARYMPTECRSNATIIITTQSPTIPVWVDNVRIIQVKALDQETAANCIFKYLDRDPKDEEERELACQLAEHVGCLPLAMATIGGYVKQSQISLAEFFENIKRKATLWERAPRVKETQAYEKSLITVFSKAFEDLTPPARELLNILAFLDPDSVPEEMFANAIEAKHLKTIHSKNDLLECYFELRSRQLIRRDTSSRDPYISIHRVVQWNVLLDLSADYDKRWQCFRQAFGIVQNMLPKTSPLAIPEPEVWPPYARYGRQILELRTHCLWPEPPVELPWDFAQVLTDMGTYMWFSGKFPEGEKALDTAESILDDNKAKWNDPLRANIYVMLGVITSFEGVSERKRSMGFRKNAYQSRNQGLGQKPESERTREEDMMVWNVHSDMAFGFIQEEDFKSTAEYMEDCLEQYRKWEEDEMAIPYEYAKYYQLIAFCHMVDHEPVEAIKAITRCHELMQKAAGNEHPMTQLIKFCHANLLWHTKGQKSRQQALEINQAVLEFRRKLLGEFSHFTLESYSTCGKLCHEAGEEEQARRYLETCLQRRKRAVWNEEGITRAQFRYANVLRSLAKQAQADGDEQISRAYAEDAEKRTREVTKIIKRYRRDYERYMPPGENEEENLDQMVSFWAGRFTGRLKQPELNFSILGDVESQPRPAKRKRTG</sequence>
<accession>A0ACC2ZSZ8</accession>